<keyword evidence="2" id="KW-0812">Transmembrane</keyword>
<dbReference type="EMBL" id="KZ678481">
    <property type="protein sequence ID" value="PSR82301.1"/>
    <property type="molecule type" value="Genomic_DNA"/>
</dbReference>
<gene>
    <name evidence="3" type="ORF">BD289DRAFT_371445</name>
</gene>
<feature type="transmembrane region" description="Helical" evidence="2">
    <location>
        <begin position="515"/>
        <end position="534"/>
    </location>
</feature>
<evidence type="ECO:0000313" key="3">
    <source>
        <dbReference type="EMBL" id="PSR82301.1"/>
    </source>
</evidence>
<evidence type="ECO:0000256" key="1">
    <source>
        <dbReference type="SAM" id="MobiDB-lite"/>
    </source>
</evidence>
<keyword evidence="2" id="KW-0472">Membrane</keyword>
<name>A0A2T3A3N5_9PEZI</name>
<sequence>MATFESTTTLPLLPTEQTETETRTQDATLALSNNGHQYYRLPQFLKENPKILLALVLGSSVCIGIFAVTFWLSEQTLNCPDWANKPDCYVTYVGSEFIAHSGIYQGLASVFYGIGLTAMGYAVYAMAETAFWPIAHKTTFTLSQLDTYLASSRGSLLPSLIVLGWKPSLDTVIVVICVLISFLATTTSHAIIGYAYNQVNIARIYNSNHNFGGGTGLSFTQKYPGPIPLPAVTTSGYLKYTSWANSITSEPLPDYRDFMIQRVDLAKRGNMSIQAVRMKMEIDCTGTTLGHLTLLESEPTLLINATRSSSSSYYAILRYQPHLTVWVDSYHAEHAPRATATLIFASINGTIEGGDLTLLNVHPKVNVSAVACDIDVNLQNDTAHIGGNPAKLATTSSITSLKTPAGAALPSEDSFWVPGVSQLSLWVAVATTVMGVNIQGTQPMFQNGSVGLPISFETTADPNNPGEDWTLDEIRRFVNVSGGAILTSFTEYWTQGEVTIESRSYTQGLQKSRSFLLLLPVVLVLACHIMLVLYNDIAHRQAGLTVIQPVGMDKLVGSMMTDDMIEIARVHHKPQGRRRGHGFGDTKVRYRVYEDHTTGFERSTV</sequence>
<feature type="transmembrane region" description="Helical" evidence="2">
    <location>
        <begin position="103"/>
        <end position="124"/>
    </location>
</feature>
<feature type="compositionally biased region" description="Low complexity" evidence="1">
    <location>
        <begin position="1"/>
        <end position="17"/>
    </location>
</feature>
<organism evidence="3 4">
    <name type="scientific">Coniella lustricola</name>
    <dbReference type="NCBI Taxonomy" id="2025994"/>
    <lineage>
        <taxon>Eukaryota</taxon>
        <taxon>Fungi</taxon>
        <taxon>Dikarya</taxon>
        <taxon>Ascomycota</taxon>
        <taxon>Pezizomycotina</taxon>
        <taxon>Sordariomycetes</taxon>
        <taxon>Sordariomycetidae</taxon>
        <taxon>Diaporthales</taxon>
        <taxon>Schizoparmaceae</taxon>
        <taxon>Coniella</taxon>
    </lineage>
</organism>
<feature type="transmembrane region" description="Helical" evidence="2">
    <location>
        <begin position="51"/>
        <end position="72"/>
    </location>
</feature>
<keyword evidence="2" id="KW-1133">Transmembrane helix</keyword>
<dbReference type="OrthoDB" id="4734538at2759"/>
<dbReference type="InParanoid" id="A0A2T3A3N5"/>
<dbReference type="Proteomes" id="UP000241462">
    <property type="component" value="Unassembled WGS sequence"/>
</dbReference>
<reference evidence="3 4" key="1">
    <citation type="journal article" date="2018" name="Mycol. Prog.">
        <title>Coniella lustricola, a new species from submerged detritus.</title>
        <authorList>
            <person name="Raudabaugh D.B."/>
            <person name="Iturriaga T."/>
            <person name="Carver A."/>
            <person name="Mondo S."/>
            <person name="Pangilinan J."/>
            <person name="Lipzen A."/>
            <person name="He G."/>
            <person name="Amirebrahimi M."/>
            <person name="Grigoriev I.V."/>
            <person name="Miller A.N."/>
        </authorList>
    </citation>
    <scope>NUCLEOTIDE SEQUENCE [LARGE SCALE GENOMIC DNA]</scope>
    <source>
        <strain evidence="3 4">B22-T-1</strain>
    </source>
</reference>
<dbReference type="AlphaFoldDB" id="A0A2T3A3N5"/>
<accession>A0A2T3A3N5</accession>
<feature type="region of interest" description="Disordered" evidence="1">
    <location>
        <begin position="1"/>
        <end position="21"/>
    </location>
</feature>
<evidence type="ECO:0000313" key="4">
    <source>
        <dbReference type="Proteomes" id="UP000241462"/>
    </source>
</evidence>
<feature type="transmembrane region" description="Helical" evidence="2">
    <location>
        <begin position="171"/>
        <end position="196"/>
    </location>
</feature>
<evidence type="ECO:0000256" key="2">
    <source>
        <dbReference type="SAM" id="Phobius"/>
    </source>
</evidence>
<keyword evidence="4" id="KW-1185">Reference proteome</keyword>
<protein>
    <submittedName>
        <fullName evidence="3">Uncharacterized protein</fullName>
    </submittedName>
</protein>
<proteinExistence type="predicted"/>